<evidence type="ECO:0000259" key="11">
    <source>
        <dbReference type="Pfam" id="PF00370"/>
    </source>
</evidence>
<comment type="activity regulation">
    <text evidence="9">Inhibited by fructose 1,6-bisphosphate (FBP).</text>
</comment>
<dbReference type="FunFam" id="3.30.420.40:FF:000008">
    <property type="entry name" value="Glycerol kinase"/>
    <property type="match status" value="1"/>
</dbReference>
<keyword evidence="7 9" id="KW-0067">ATP-binding</keyword>
<evidence type="ECO:0000259" key="12">
    <source>
        <dbReference type="Pfam" id="PF02782"/>
    </source>
</evidence>
<feature type="binding site" evidence="9">
    <location>
        <position position="12"/>
    </location>
    <ligand>
        <name>sn-glycerol 3-phosphate</name>
        <dbReference type="ChEBI" id="CHEBI:57597"/>
    </ligand>
</feature>
<dbReference type="GO" id="GO:0019563">
    <property type="term" value="P:glycerol catabolic process"/>
    <property type="evidence" value="ECO:0007669"/>
    <property type="project" value="UniProtKB-UniRule"/>
</dbReference>
<feature type="binding site" evidence="9">
    <location>
        <position position="82"/>
    </location>
    <ligand>
        <name>sn-glycerol 3-phosphate</name>
        <dbReference type="ChEBI" id="CHEBI:57597"/>
    </ligand>
</feature>
<dbReference type="InterPro" id="IPR018485">
    <property type="entry name" value="FGGY_C"/>
</dbReference>
<dbReference type="InterPro" id="IPR043129">
    <property type="entry name" value="ATPase_NBD"/>
</dbReference>
<dbReference type="PROSITE" id="PS00445">
    <property type="entry name" value="FGGY_KINASES_2"/>
    <property type="match status" value="1"/>
</dbReference>
<evidence type="ECO:0000256" key="3">
    <source>
        <dbReference type="ARBA" id="ARBA00022679"/>
    </source>
</evidence>
<dbReference type="OrthoDB" id="9805576at2"/>
<dbReference type="InterPro" id="IPR018484">
    <property type="entry name" value="FGGY_N"/>
</dbReference>
<organism evidence="13 14">
    <name type="scientific">Rubrivivax gelatinosus</name>
    <name type="common">Rhodocyclus gelatinosus</name>
    <name type="synonym">Rhodopseudomonas gelatinosa</name>
    <dbReference type="NCBI Taxonomy" id="28068"/>
    <lineage>
        <taxon>Bacteria</taxon>
        <taxon>Pseudomonadati</taxon>
        <taxon>Pseudomonadota</taxon>
        <taxon>Betaproteobacteria</taxon>
        <taxon>Burkholderiales</taxon>
        <taxon>Sphaerotilaceae</taxon>
        <taxon>Rubrivivax</taxon>
    </lineage>
</organism>
<keyword evidence="4 9" id="KW-0547">Nucleotide-binding</keyword>
<evidence type="ECO:0000313" key="13">
    <source>
        <dbReference type="EMBL" id="TCO97376.1"/>
    </source>
</evidence>
<dbReference type="NCBIfam" id="NF000756">
    <property type="entry name" value="PRK00047.1"/>
    <property type="match status" value="1"/>
</dbReference>
<dbReference type="Proteomes" id="UP000295106">
    <property type="component" value="Unassembled WGS sequence"/>
</dbReference>
<feature type="binding site" evidence="9">
    <location>
        <position position="308"/>
    </location>
    <ligand>
        <name>ADP</name>
        <dbReference type="ChEBI" id="CHEBI:456216"/>
    </ligand>
</feature>
<accession>A0A4R2M061</accession>
<dbReference type="InterPro" id="IPR000577">
    <property type="entry name" value="Carb_kinase_FGGY"/>
</dbReference>
<feature type="binding site" evidence="9">
    <location>
        <position position="82"/>
    </location>
    <ligand>
        <name>glycerol</name>
        <dbReference type="ChEBI" id="CHEBI:17754"/>
    </ligand>
</feature>
<reference evidence="13 14" key="1">
    <citation type="submission" date="2019-03" db="EMBL/GenBank/DDBJ databases">
        <title>Genomic Encyclopedia of Type Strains, Phase IV (KMG-IV): sequencing the most valuable type-strain genomes for metagenomic binning, comparative biology and taxonomic classification.</title>
        <authorList>
            <person name="Goeker M."/>
        </authorList>
    </citation>
    <scope>NUCLEOTIDE SEQUENCE [LARGE SCALE GENOMIC DNA]</scope>
    <source>
        <strain evidence="13 14">DSM 1709</strain>
    </source>
</reference>
<feature type="binding site" evidence="9">
    <location>
        <position position="12"/>
    </location>
    <ligand>
        <name>ATP</name>
        <dbReference type="ChEBI" id="CHEBI:30616"/>
    </ligand>
</feature>
<feature type="binding site" evidence="9">
    <location>
        <position position="243"/>
    </location>
    <ligand>
        <name>sn-glycerol 3-phosphate</name>
        <dbReference type="ChEBI" id="CHEBI:57597"/>
    </ligand>
</feature>
<feature type="binding site" evidence="9">
    <location>
        <position position="16"/>
    </location>
    <ligand>
        <name>ADP</name>
        <dbReference type="ChEBI" id="CHEBI:456216"/>
    </ligand>
</feature>
<feature type="binding site" evidence="9">
    <location>
        <position position="417"/>
    </location>
    <ligand>
        <name>ADP</name>
        <dbReference type="ChEBI" id="CHEBI:456216"/>
    </ligand>
</feature>
<comment type="pathway">
    <text evidence="1 9">Polyol metabolism; glycerol degradation via glycerol kinase pathway; sn-glycerol 3-phosphate from glycerol: step 1/1.</text>
</comment>
<feature type="binding site" evidence="9">
    <location>
        <position position="265"/>
    </location>
    <ligand>
        <name>ADP</name>
        <dbReference type="ChEBI" id="CHEBI:456216"/>
    </ligand>
</feature>
<evidence type="ECO:0000256" key="6">
    <source>
        <dbReference type="ARBA" id="ARBA00022798"/>
    </source>
</evidence>
<dbReference type="PANTHER" id="PTHR10196:SF69">
    <property type="entry name" value="GLYCEROL KINASE"/>
    <property type="match status" value="1"/>
</dbReference>
<feature type="domain" description="Carbohydrate kinase FGGY N-terminal" evidence="11">
    <location>
        <begin position="5"/>
        <end position="250"/>
    </location>
</feature>
<feature type="binding site" evidence="9">
    <location>
        <position position="244"/>
    </location>
    <ligand>
        <name>glycerol</name>
        <dbReference type="ChEBI" id="CHEBI:17754"/>
    </ligand>
</feature>
<name>A0A4R2M061_RUBGE</name>
<keyword evidence="5 9" id="KW-0418">Kinase</keyword>
<dbReference type="Gene3D" id="3.30.420.40">
    <property type="match status" value="2"/>
</dbReference>
<feature type="binding site" evidence="9">
    <location>
        <position position="312"/>
    </location>
    <ligand>
        <name>ATP</name>
        <dbReference type="ChEBI" id="CHEBI:30616"/>
    </ligand>
</feature>
<dbReference type="GO" id="GO:0005829">
    <property type="term" value="C:cytosol"/>
    <property type="evidence" value="ECO:0007669"/>
    <property type="project" value="TreeGrafter"/>
</dbReference>
<dbReference type="PROSITE" id="PS00933">
    <property type="entry name" value="FGGY_KINASES_1"/>
    <property type="match status" value="1"/>
</dbReference>
<dbReference type="SUPFAM" id="SSF53067">
    <property type="entry name" value="Actin-like ATPase domain"/>
    <property type="match status" value="2"/>
</dbReference>
<feature type="binding site" evidence="9">
    <location>
        <position position="243"/>
    </location>
    <ligand>
        <name>glycerol</name>
        <dbReference type="ChEBI" id="CHEBI:17754"/>
    </ligand>
</feature>
<feature type="binding site" evidence="9">
    <location>
        <position position="83"/>
    </location>
    <ligand>
        <name>sn-glycerol 3-phosphate</name>
        <dbReference type="ChEBI" id="CHEBI:57597"/>
    </ligand>
</feature>
<protein>
    <recommendedName>
        <fullName evidence="9">Glycerol kinase</fullName>
        <ecNumber evidence="9">2.7.1.30</ecNumber>
    </recommendedName>
    <alternativeName>
        <fullName evidence="9">ATP:glycerol 3-phosphotransferase</fullName>
    </alternativeName>
    <alternativeName>
        <fullName evidence="9">Glycerokinase</fullName>
        <shortName evidence="9">GK</shortName>
    </alternativeName>
</protein>
<dbReference type="Pfam" id="PF02782">
    <property type="entry name" value="FGGY_C"/>
    <property type="match status" value="1"/>
</dbReference>
<evidence type="ECO:0000256" key="9">
    <source>
        <dbReference type="HAMAP-Rule" id="MF_00186"/>
    </source>
</evidence>
<evidence type="ECO:0000256" key="7">
    <source>
        <dbReference type="ARBA" id="ARBA00022840"/>
    </source>
</evidence>
<feature type="binding site" evidence="9">
    <location>
        <position position="14"/>
    </location>
    <ligand>
        <name>ATP</name>
        <dbReference type="ChEBI" id="CHEBI:30616"/>
    </ligand>
</feature>
<comment type="catalytic activity">
    <reaction evidence="8 9">
        <text>glycerol + ATP = sn-glycerol 3-phosphate + ADP + H(+)</text>
        <dbReference type="Rhea" id="RHEA:21644"/>
        <dbReference type="ChEBI" id="CHEBI:15378"/>
        <dbReference type="ChEBI" id="CHEBI:17754"/>
        <dbReference type="ChEBI" id="CHEBI:30616"/>
        <dbReference type="ChEBI" id="CHEBI:57597"/>
        <dbReference type="ChEBI" id="CHEBI:456216"/>
        <dbReference type="EC" id="2.7.1.30"/>
    </reaction>
</comment>
<keyword evidence="3 9" id="KW-0808">Transferase</keyword>
<evidence type="ECO:0000256" key="8">
    <source>
        <dbReference type="ARBA" id="ARBA00052101"/>
    </source>
</evidence>
<dbReference type="InterPro" id="IPR018483">
    <property type="entry name" value="Carb_kinase_FGGY_CS"/>
</dbReference>
<feature type="binding site" evidence="9">
    <location>
        <position position="13"/>
    </location>
    <ligand>
        <name>ATP</name>
        <dbReference type="ChEBI" id="CHEBI:30616"/>
    </ligand>
</feature>
<feature type="binding site" evidence="9">
    <location>
        <position position="265"/>
    </location>
    <ligand>
        <name>ATP</name>
        <dbReference type="ChEBI" id="CHEBI:30616"/>
    </ligand>
</feature>
<feature type="binding site" evidence="9">
    <location>
        <position position="12"/>
    </location>
    <ligand>
        <name>ADP</name>
        <dbReference type="ChEBI" id="CHEBI:456216"/>
    </ligand>
</feature>
<feature type="binding site" evidence="9">
    <location>
        <position position="134"/>
    </location>
    <ligand>
        <name>sn-glycerol 3-phosphate</name>
        <dbReference type="ChEBI" id="CHEBI:57597"/>
    </ligand>
</feature>
<sequence>MTRHVLALDQGTSSSRSIVFDEAGRVVALAQREFRQHYPQPGWVEHDPEEIWQSQLATAQEAIARAGLTARDIAAIGITNQRETTVVWNRRTGRPVCNAIVWQDRRGEPLCAQLRERGLEDTVRRSTGLVIDPYFSATKIRWILDHVNGAHLAAAQGELAFGTVDSWLIWKLTGGRVHATDVSNASRTMLYDIRHDVWDHELLAALHVPDSLLPQVLPSSHPFGETEPGLFGAPIAIAGVAGDQQAALFGQACFEPGLAKNTYGTGCFMLMHTGERFERSSNGLVSTAAARCGTAREYAMEGSVFIGGAVVQWLRDGLQAIRASGEVQALAESVPDAGGVMFVPAFTGLGAPYWNADARGTIVGLTRGSTVAHIARAALESIAFQSAALLQAMARDTAAQGGRPLSELRVDGGACVNDLLMQFQADLLGIPVVRPQVTETTALGAAYLAGLGVGVWRDRSEIGALWQAERRFLPTLARERAAELMARWERAVRQTVAE</sequence>
<feature type="binding site" evidence="9">
    <location>
        <position position="308"/>
    </location>
    <ligand>
        <name>ATP</name>
        <dbReference type="ChEBI" id="CHEBI:30616"/>
    </ligand>
</feature>
<gene>
    <name evidence="9" type="primary">glpK</name>
    <name evidence="13" type="ORF">EV684_1223</name>
</gene>
<evidence type="ECO:0000256" key="1">
    <source>
        <dbReference type="ARBA" id="ARBA00005190"/>
    </source>
</evidence>
<evidence type="ECO:0000256" key="4">
    <source>
        <dbReference type="ARBA" id="ARBA00022741"/>
    </source>
</evidence>
<dbReference type="AlphaFoldDB" id="A0A4R2M061"/>
<dbReference type="RefSeq" id="WP_132649655.1">
    <property type="nucleotide sequence ID" value="NZ_CP181386.1"/>
</dbReference>
<evidence type="ECO:0000313" key="14">
    <source>
        <dbReference type="Proteomes" id="UP000295106"/>
    </source>
</evidence>
<comment type="caution">
    <text evidence="13">The sequence shown here is derived from an EMBL/GenBank/DDBJ whole genome shotgun (WGS) entry which is preliminary data.</text>
</comment>
<dbReference type="PANTHER" id="PTHR10196">
    <property type="entry name" value="SUGAR KINASE"/>
    <property type="match status" value="1"/>
</dbReference>
<proteinExistence type="inferred from homology"/>
<dbReference type="Pfam" id="PF00370">
    <property type="entry name" value="FGGY_N"/>
    <property type="match status" value="1"/>
</dbReference>
<comment type="function">
    <text evidence="9">Key enzyme in the regulation of glycerol uptake and metabolism. Catalyzes the phosphorylation of glycerol to yield sn-glycerol 3-phosphate.</text>
</comment>
<feature type="binding site" evidence="9">
    <location>
        <position position="413"/>
    </location>
    <ligand>
        <name>ADP</name>
        <dbReference type="ChEBI" id="CHEBI:456216"/>
    </ligand>
</feature>
<feature type="domain" description="Carbohydrate kinase FGGY C-terminal" evidence="12">
    <location>
        <begin position="260"/>
        <end position="451"/>
    </location>
</feature>
<dbReference type="UniPathway" id="UPA00618">
    <property type="reaction ID" value="UER00672"/>
</dbReference>
<feature type="binding site" evidence="9">
    <location>
        <position position="134"/>
    </location>
    <ligand>
        <name>glycerol</name>
        <dbReference type="ChEBI" id="CHEBI:17754"/>
    </ligand>
</feature>
<dbReference type="FunFam" id="3.30.420.40:FF:000007">
    <property type="entry name" value="Glycerol kinase"/>
    <property type="match status" value="1"/>
</dbReference>
<comment type="similarity">
    <text evidence="2 9 10">Belongs to the FGGY kinase family.</text>
</comment>
<dbReference type="InterPro" id="IPR005999">
    <property type="entry name" value="Glycerol_kin"/>
</dbReference>
<dbReference type="EMBL" id="SLXD01000022">
    <property type="protein sequence ID" value="TCO97376.1"/>
    <property type="molecule type" value="Genomic_DNA"/>
</dbReference>
<evidence type="ECO:0000256" key="5">
    <source>
        <dbReference type="ARBA" id="ARBA00022777"/>
    </source>
</evidence>
<evidence type="ECO:0000256" key="2">
    <source>
        <dbReference type="ARBA" id="ARBA00009156"/>
    </source>
</evidence>
<dbReference type="PIRSF" id="PIRSF000538">
    <property type="entry name" value="GlpK"/>
    <property type="match status" value="1"/>
</dbReference>
<dbReference type="EC" id="2.7.1.30" evidence="9"/>
<keyword evidence="6 9" id="KW-0319">Glycerol metabolism</keyword>
<dbReference type="HAMAP" id="MF_00186">
    <property type="entry name" value="Glycerol_kin"/>
    <property type="match status" value="1"/>
</dbReference>
<feature type="binding site" evidence="9">
    <location>
        <position position="83"/>
    </location>
    <ligand>
        <name>glycerol</name>
        <dbReference type="ChEBI" id="CHEBI:17754"/>
    </ligand>
</feature>
<dbReference type="GO" id="GO:0005524">
    <property type="term" value="F:ATP binding"/>
    <property type="evidence" value="ECO:0007669"/>
    <property type="project" value="UniProtKB-UniRule"/>
</dbReference>
<dbReference type="CDD" id="cd07786">
    <property type="entry name" value="FGGY_EcGK_like"/>
    <property type="match status" value="1"/>
</dbReference>
<dbReference type="GO" id="GO:0006072">
    <property type="term" value="P:glycerol-3-phosphate metabolic process"/>
    <property type="evidence" value="ECO:0007669"/>
    <property type="project" value="InterPro"/>
</dbReference>
<dbReference type="GeneID" id="99682698"/>
<feature type="binding site" evidence="9">
    <location>
        <position position="413"/>
    </location>
    <ligand>
        <name>ATP</name>
        <dbReference type="ChEBI" id="CHEBI:30616"/>
    </ligand>
</feature>
<evidence type="ECO:0000256" key="10">
    <source>
        <dbReference type="RuleBase" id="RU003733"/>
    </source>
</evidence>
<dbReference type="NCBIfam" id="TIGR01311">
    <property type="entry name" value="glycerol_kin"/>
    <property type="match status" value="1"/>
</dbReference>
<dbReference type="GO" id="GO:0004370">
    <property type="term" value="F:glycerol kinase activity"/>
    <property type="evidence" value="ECO:0007669"/>
    <property type="project" value="UniProtKB-UniRule"/>
</dbReference>